<proteinExistence type="predicted"/>
<protein>
    <submittedName>
        <fullName evidence="1">Uncharacterized protein</fullName>
    </submittedName>
</protein>
<organism evidence="1 2">
    <name type="scientific">Nemania bipapillata</name>
    <dbReference type="NCBI Taxonomy" id="110536"/>
    <lineage>
        <taxon>Eukaryota</taxon>
        <taxon>Fungi</taxon>
        <taxon>Dikarya</taxon>
        <taxon>Ascomycota</taxon>
        <taxon>Pezizomycotina</taxon>
        <taxon>Sordariomycetes</taxon>
        <taxon>Xylariomycetidae</taxon>
        <taxon>Xylariales</taxon>
        <taxon>Xylariaceae</taxon>
        <taxon>Nemania</taxon>
    </lineage>
</organism>
<gene>
    <name evidence="1" type="ORF">ONZ43_g3865</name>
</gene>
<keyword evidence="2" id="KW-1185">Reference proteome</keyword>
<dbReference type="Proteomes" id="UP001153334">
    <property type="component" value="Unassembled WGS sequence"/>
</dbReference>
<reference evidence="1" key="1">
    <citation type="submission" date="2022-11" db="EMBL/GenBank/DDBJ databases">
        <title>Genome Sequence of Nemania bipapillata.</title>
        <authorList>
            <person name="Buettner E."/>
        </authorList>
    </citation>
    <scope>NUCLEOTIDE SEQUENCE</scope>
    <source>
        <strain evidence="1">CP14</strain>
    </source>
</reference>
<name>A0ACC2IV21_9PEZI</name>
<sequence length="298" mass="33343">MSTESGPGQIITVYVGRTARAFHVHLSKLGPVSNLLDSSKSSSAISLPNENEESFNAIVNWIYNGPLPRAANISEYVINAKTLESPSEGNTLVADFSWGKYLSTTISGRGRTSTVTATAKSGDSLLKEALSTQCMLLDIMMMAERWRWEKLYNAAIDAFRDGERNLRRERPSLLHIKVVYLRTSAGSPLREFLGDYAYSLAKANKNMSFYLKEGWFERLPDFLEDIMRRMDGKGPFTYPLQRRSSKDGEFDKEKGKRNNKEILAEEAPLDLAATTYHVHGGHLVLDCQRSGWGSCAVE</sequence>
<accession>A0ACC2IV21</accession>
<comment type="caution">
    <text evidence="1">The sequence shown here is derived from an EMBL/GenBank/DDBJ whole genome shotgun (WGS) entry which is preliminary data.</text>
</comment>
<evidence type="ECO:0000313" key="2">
    <source>
        <dbReference type="Proteomes" id="UP001153334"/>
    </source>
</evidence>
<dbReference type="EMBL" id="JAPESX010000962">
    <property type="protein sequence ID" value="KAJ8119061.1"/>
    <property type="molecule type" value="Genomic_DNA"/>
</dbReference>
<evidence type="ECO:0000313" key="1">
    <source>
        <dbReference type="EMBL" id="KAJ8119061.1"/>
    </source>
</evidence>